<dbReference type="EMBL" id="MCGO01000031">
    <property type="protein sequence ID" value="ORY41548.1"/>
    <property type="molecule type" value="Genomic_DNA"/>
</dbReference>
<comment type="caution">
    <text evidence="1">The sequence shown here is derived from an EMBL/GenBank/DDBJ whole genome shotgun (WGS) entry which is preliminary data.</text>
</comment>
<name>A0A1Y2C3E6_9FUNG</name>
<sequence>MLDSLVSQSNCNEKETIRNYAFKYLEAKYKMLDECSPDDKARALEVIEAIRDQNRIHMVCG</sequence>
<accession>A0A1Y2C3E6</accession>
<organism evidence="1 2">
    <name type="scientific">Rhizoclosmatium globosum</name>
    <dbReference type="NCBI Taxonomy" id="329046"/>
    <lineage>
        <taxon>Eukaryota</taxon>
        <taxon>Fungi</taxon>
        <taxon>Fungi incertae sedis</taxon>
        <taxon>Chytridiomycota</taxon>
        <taxon>Chytridiomycota incertae sedis</taxon>
        <taxon>Chytridiomycetes</taxon>
        <taxon>Chytridiales</taxon>
        <taxon>Chytriomycetaceae</taxon>
        <taxon>Rhizoclosmatium</taxon>
    </lineage>
</organism>
<gene>
    <name evidence="1" type="ORF">BCR33DRAFT_718714</name>
</gene>
<evidence type="ECO:0000313" key="1">
    <source>
        <dbReference type="EMBL" id="ORY41548.1"/>
    </source>
</evidence>
<evidence type="ECO:0000313" key="2">
    <source>
        <dbReference type="Proteomes" id="UP000193642"/>
    </source>
</evidence>
<dbReference type="AlphaFoldDB" id="A0A1Y2C3E6"/>
<proteinExistence type="predicted"/>
<reference evidence="1 2" key="1">
    <citation type="submission" date="2016-07" db="EMBL/GenBank/DDBJ databases">
        <title>Pervasive Adenine N6-methylation of Active Genes in Fungi.</title>
        <authorList>
            <consortium name="DOE Joint Genome Institute"/>
            <person name="Mondo S.J."/>
            <person name="Dannebaum R.O."/>
            <person name="Kuo R.C."/>
            <person name="Labutti K."/>
            <person name="Haridas S."/>
            <person name="Kuo A."/>
            <person name="Salamov A."/>
            <person name="Ahrendt S.R."/>
            <person name="Lipzen A."/>
            <person name="Sullivan W."/>
            <person name="Andreopoulos W.B."/>
            <person name="Clum A."/>
            <person name="Lindquist E."/>
            <person name="Daum C."/>
            <person name="Ramamoorthy G.K."/>
            <person name="Gryganskyi A."/>
            <person name="Culley D."/>
            <person name="Magnuson J.K."/>
            <person name="James T.Y."/>
            <person name="O'Malley M.A."/>
            <person name="Stajich J.E."/>
            <person name="Spatafora J.W."/>
            <person name="Visel A."/>
            <person name="Grigoriev I.V."/>
        </authorList>
    </citation>
    <scope>NUCLEOTIDE SEQUENCE [LARGE SCALE GENOMIC DNA]</scope>
    <source>
        <strain evidence="1 2">JEL800</strain>
    </source>
</reference>
<dbReference type="Proteomes" id="UP000193642">
    <property type="component" value="Unassembled WGS sequence"/>
</dbReference>
<dbReference type="OrthoDB" id="2099693at2759"/>
<protein>
    <submittedName>
        <fullName evidence="1">Uncharacterized protein</fullName>
    </submittedName>
</protein>
<keyword evidence="2" id="KW-1185">Reference proteome</keyword>